<accession>A0A9Q1G0I9</accession>
<feature type="compositionally biased region" description="Polar residues" evidence="1">
    <location>
        <begin position="84"/>
        <end position="97"/>
    </location>
</feature>
<evidence type="ECO:0000313" key="3">
    <source>
        <dbReference type="Proteomes" id="UP001152622"/>
    </source>
</evidence>
<evidence type="ECO:0000313" key="2">
    <source>
        <dbReference type="EMBL" id="KAJ8371081.1"/>
    </source>
</evidence>
<organism evidence="2 3">
    <name type="scientific">Synaphobranchus kaupii</name>
    <name type="common">Kaup's arrowtooth eel</name>
    <dbReference type="NCBI Taxonomy" id="118154"/>
    <lineage>
        <taxon>Eukaryota</taxon>
        <taxon>Metazoa</taxon>
        <taxon>Chordata</taxon>
        <taxon>Craniata</taxon>
        <taxon>Vertebrata</taxon>
        <taxon>Euteleostomi</taxon>
        <taxon>Actinopterygii</taxon>
        <taxon>Neopterygii</taxon>
        <taxon>Teleostei</taxon>
        <taxon>Anguilliformes</taxon>
        <taxon>Synaphobranchidae</taxon>
        <taxon>Synaphobranchus</taxon>
    </lineage>
</organism>
<comment type="caution">
    <text evidence="2">The sequence shown here is derived from an EMBL/GenBank/DDBJ whole genome shotgun (WGS) entry which is preliminary data.</text>
</comment>
<dbReference type="Proteomes" id="UP001152622">
    <property type="component" value="Chromosome 3"/>
</dbReference>
<sequence length="105" mass="11111">MRFDALCTARSQPHCAAFGTTDAPLQRPPLRPTRSAGNRSLSPARGGKIMGSSSAPLFSASRGAVAQVPVRLLTRGTDGSVQNLLQPFSASRQSSALPDTFIREE</sequence>
<proteinExistence type="predicted"/>
<keyword evidence="3" id="KW-1185">Reference proteome</keyword>
<dbReference type="EMBL" id="JAINUF010000003">
    <property type="protein sequence ID" value="KAJ8371081.1"/>
    <property type="molecule type" value="Genomic_DNA"/>
</dbReference>
<dbReference type="AlphaFoldDB" id="A0A9Q1G0I9"/>
<reference evidence="2" key="1">
    <citation type="journal article" date="2023" name="Science">
        <title>Genome structures resolve the early diversification of teleost fishes.</title>
        <authorList>
            <person name="Parey E."/>
            <person name="Louis A."/>
            <person name="Montfort J."/>
            <person name="Bouchez O."/>
            <person name="Roques C."/>
            <person name="Iampietro C."/>
            <person name="Lluch J."/>
            <person name="Castinel A."/>
            <person name="Donnadieu C."/>
            <person name="Desvignes T."/>
            <person name="Floi Bucao C."/>
            <person name="Jouanno E."/>
            <person name="Wen M."/>
            <person name="Mejri S."/>
            <person name="Dirks R."/>
            <person name="Jansen H."/>
            <person name="Henkel C."/>
            <person name="Chen W.J."/>
            <person name="Zahm M."/>
            <person name="Cabau C."/>
            <person name="Klopp C."/>
            <person name="Thompson A.W."/>
            <person name="Robinson-Rechavi M."/>
            <person name="Braasch I."/>
            <person name="Lecointre G."/>
            <person name="Bobe J."/>
            <person name="Postlethwait J.H."/>
            <person name="Berthelot C."/>
            <person name="Roest Crollius H."/>
            <person name="Guiguen Y."/>
        </authorList>
    </citation>
    <scope>NUCLEOTIDE SEQUENCE</scope>
    <source>
        <strain evidence="2">WJC10195</strain>
    </source>
</reference>
<feature type="region of interest" description="Disordered" evidence="1">
    <location>
        <begin position="18"/>
        <end position="53"/>
    </location>
</feature>
<evidence type="ECO:0000256" key="1">
    <source>
        <dbReference type="SAM" id="MobiDB-lite"/>
    </source>
</evidence>
<protein>
    <submittedName>
        <fullName evidence="2">Uncharacterized protein</fullName>
    </submittedName>
</protein>
<gene>
    <name evidence="2" type="ORF">SKAU_G00111090</name>
</gene>
<name>A0A9Q1G0I9_SYNKA</name>
<feature type="region of interest" description="Disordered" evidence="1">
    <location>
        <begin position="84"/>
        <end position="105"/>
    </location>
</feature>